<feature type="non-terminal residue" evidence="1">
    <location>
        <position position="1"/>
    </location>
</feature>
<reference evidence="1 2" key="1">
    <citation type="submission" date="2018-06" db="EMBL/GenBank/DDBJ databases">
        <title>Comparative genomics reveals the genomic features of Rhizophagus irregularis, R. cerebriforme, R. diaphanum and Gigaspora rosea, and their symbiotic lifestyle signature.</title>
        <authorList>
            <person name="Morin E."/>
            <person name="San Clemente H."/>
            <person name="Chen E.C.H."/>
            <person name="De La Providencia I."/>
            <person name="Hainaut M."/>
            <person name="Kuo A."/>
            <person name="Kohler A."/>
            <person name="Murat C."/>
            <person name="Tang N."/>
            <person name="Roy S."/>
            <person name="Loubradou J."/>
            <person name="Henrissat B."/>
            <person name="Grigoriev I.V."/>
            <person name="Corradi N."/>
            <person name="Roux C."/>
            <person name="Martin F.M."/>
        </authorList>
    </citation>
    <scope>NUCLEOTIDE SEQUENCE [LARGE SCALE GENOMIC DNA]</scope>
    <source>
        <strain evidence="1 2">DAOM 194757</strain>
    </source>
</reference>
<dbReference type="PROSITE" id="PS00018">
    <property type="entry name" value="EF_HAND_1"/>
    <property type="match status" value="1"/>
</dbReference>
<proteinExistence type="predicted"/>
<gene>
    <name evidence="1" type="ORF">C2G38_2195189</name>
</gene>
<dbReference type="OrthoDB" id="2419500at2759"/>
<evidence type="ECO:0000313" key="1">
    <source>
        <dbReference type="EMBL" id="RIB14438.1"/>
    </source>
</evidence>
<evidence type="ECO:0000313" key="2">
    <source>
        <dbReference type="Proteomes" id="UP000266673"/>
    </source>
</evidence>
<organism evidence="1 2">
    <name type="scientific">Gigaspora rosea</name>
    <dbReference type="NCBI Taxonomy" id="44941"/>
    <lineage>
        <taxon>Eukaryota</taxon>
        <taxon>Fungi</taxon>
        <taxon>Fungi incertae sedis</taxon>
        <taxon>Mucoromycota</taxon>
        <taxon>Glomeromycotina</taxon>
        <taxon>Glomeromycetes</taxon>
        <taxon>Diversisporales</taxon>
        <taxon>Gigasporaceae</taxon>
        <taxon>Gigaspora</taxon>
    </lineage>
</organism>
<comment type="caution">
    <text evidence="1">The sequence shown here is derived from an EMBL/GenBank/DDBJ whole genome shotgun (WGS) entry which is preliminary data.</text>
</comment>
<protein>
    <submittedName>
        <fullName evidence="1">Uncharacterized protein</fullName>
    </submittedName>
</protein>
<dbReference type="AlphaFoldDB" id="A0A397UYJ0"/>
<keyword evidence="2" id="KW-1185">Reference proteome</keyword>
<sequence length="273" mass="31725">FRDIDDTNILSGDDVIKAFKQSQEKIVKIREDALLLFSFKTRAKGLPDLNATIKFINAILGNWCGYTVKGGRKKVGPKGQQVWKSTYWIDRVANNKVNFMTQERIMAIKLNAPNYCPIDPVLPPYNNEVFEQSSCNNIVEKSKTNLLPSLTSTQNLSNDSKHFSDIIETKKELSESLISLSSEFLIRNESDIDVLILLLQQKFQISKEKLEQWRAKIAFEMWDNKNYWKKERESMDEITFLEYKQNFETKMKVPTTPHKKELKNKSLAIIEYV</sequence>
<dbReference type="EMBL" id="QKWP01000832">
    <property type="protein sequence ID" value="RIB14438.1"/>
    <property type="molecule type" value="Genomic_DNA"/>
</dbReference>
<dbReference type="Proteomes" id="UP000266673">
    <property type="component" value="Unassembled WGS sequence"/>
</dbReference>
<dbReference type="InterPro" id="IPR018247">
    <property type="entry name" value="EF_Hand_1_Ca_BS"/>
</dbReference>
<accession>A0A397UYJ0</accession>
<name>A0A397UYJ0_9GLOM</name>